<protein>
    <submittedName>
        <fullName evidence="1">Uncharacterized protein</fullName>
    </submittedName>
</protein>
<evidence type="ECO:0000313" key="2">
    <source>
        <dbReference type="Proteomes" id="UP000694406"/>
    </source>
</evidence>
<organism evidence="1 2">
    <name type="scientific">Laticauda laticaudata</name>
    <name type="common">Blue-ringed sea krait</name>
    <name type="synonym">Blue-lipped sea krait</name>
    <dbReference type="NCBI Taxonomy" id="8630"/>
    <lineage>
        <taxon>Eukaryota</taxon>
        <taxon>Metazoa</taxon>
        <taxon>Chordata</taxon>
        <taxon>Craniata</taxon>
        <taxon>Vertebrata</taxon>
        <taxon>Euteleostomi</taxon>
        <taxon>Lepidosauria</taxon>
        <taxon>Squamata</taxon>
        <taxon>Bifurcata</taxon>
        <taxon>Unidentata</taxon>
        <taxon>Episquamata</taxon>
        <taxon>Toxicofera</taxon>
        <taxon>Serpentes</taxon>
        <taxon>Colubroidea</taxon>
        <taxon>Elapidae</taxon>
        <taxon>Laticaudinae</taxon>
        <taxon>Laticauda</taxon>
    </lineage>
</organism>
<name>A0A8C5S608_LATLA</name>
<keyword evidence="2" id="KW-1185">Reference proteome</keyword>
<accession>A0A8C5S608</accession>
<dbReference type="AlphaFoldDB" id="A0A8C5S608"/>
<dbReference type="Proteomes" id="UP000694406">
    <property type="component" value="Unplaced"/>
</dbReference>
<reference evidence="1" key="1">
    <citation type="submission" date="2025-08" db="UniProtKB">
        <authorList>
            <consortium name="Ensembl"/>
        </authorList>
    </citation>
    <scope>IDENTIFICATION</scope>
</reference>
<dbReference type="PANTHER" id="PTHR22605">
    <property type="entry name" value="RZ-TYPE DOMAIN-CONTAINING PROTEIN"/>
    <property type="match status" value="1"/>
</dbReference>
<evidence type="ECO:0000313" key="1">
    <source>
        <dbReference type="Ensembl" id="ENSLLTP00000012715.1"/>
    </source>
</evidence>
<dbReference type="GeneTree" id="ENSGT00940000166332"/>
<sequence length="536" mass="63628">MLKYNFLNSRDLGDHGYLIEGHTIISKENLDKPISYKYIVKCDKQLSFEFIYKPAATDGLHVNRSLFLSSKLIGGTDWHQYDDIICARPENNWWKKLKNHISFWKDKEKDFVKGKLIAATVMLDNLFSILKTWNRINVKSFFQQFHQFYFVNKRIMVHEGYRKEWKELQFQEQQLQDFIVNYLMEASNNILKQNTSMWDKIGLALITFTLITSYNIQLPKKELKQLCMFLCPEKSPADVNEIECFRETFSERLGLADKLINFCDYCIEKEIHEWVWTLPILYLFTVNDSEYKTRTCLESEEKWARLECIRYLEFRDKNRNSNENLIMQKKHLLEGNQALFRSWFSLLPLYHLVEFISGPYADPFDCLLGTFHRLKSLKIDQSNWQDVEKLLEKLLHILSEKNITIQKEDWRCFVVACQNLHQICSNRIPVRSKYKLLATAVEIVSTILALVPSEVLEMEFTTTILQNVCKTTSSWFHCCLPKSLLETGSVTFSWRKELEVWDHFLKIKFPNSSNSQHWKETLMSILKRRIKQVCVI</sequence>
<dbReference type="GO" id="GO:0004842">
    <property type="term" value="F:ubiquitin-protein transferase activity"/>
    <property type="evidence" value="ECO:0007669"/>
    <property type="project" value="InterPro"/>
</dbReference>
<dbReference type="PANTHER" id="PTHR22605:SF16">
    <property type="entry name" value="E3 UBIQUITIN-PROTEIN LIGASE RNF213"/>
    <property type="match status" value="1"/>
</dbReference>
<reference evidence="1" key="2">
    <citation type="submission" date="2025-09" db="UniProtKB">
        <authorList>
            <consortium name="Ensembl"/>
        </authorList>
    </citation>
    <scope>IDENTIFICATION</scope>
</reference>
<proteinExistence type="predicted"/>
<dbReference type="InterPro" id="IPR031248">
    <property type="entry name" value="RNF213"/>
</dbReference>
<dbReference type="Ensembl" id="ENSLLTT00000013205.1">
    <property type="protein sequence ID" value="ENSLLTP00000012715.1"/>
    <property type="gene ID" value="ENSLLTG00000009732.1"/>
</dbReference>
<dbReference type="GO" id="GO:0016887">
    <property type="term" value="F:ATP hydrolysis activity"/>
    <property type="evidence" value="ECO:0007669"/>
    <property type="project" value="InterPro"/>
</dbReference>